<protein>
    <submittedName>
        <fullName evidence="3">Glycogen debranching enzyme</fullName>
    </submittedName>
</protein>
<dbReference type="Pfam" id="PF22422">
    <property type="entry name" value="MGH1-like_GH"/>
    <property type="match status" value="1"/>
</dbReference>
<dbReference type="InterPro" id="IPR008928">
    <property type="entry name" value="6-hairpin_glycosidase_sf"/>
</dbReference>
<proteinExistence type="predicted"/>
<name>A0A543CWJ6_9ACTN</name>
<sequence>MPEGPPGPPGETPRHQPSLHEHLSCVAAPATWLSPPGAQLTGGADGLYVSDRRVLSRLLVTLDGAEPEPREAVLRGADSARFTATRGTLTVERLRTVRHDGGTERITVRNDGASPVTARLAITAAADFAPISAVKAGDPPPLETVLRGGVVAGPGGYEVRLDGPVDVELTLAPGEHVTTTLAVRATPPPGPGFRPAPPDGPPPWARAPLTVRSADDRIGALVTQGIADLGALLLADEGDLYCGAGSPWYLTLFGRDALWTARLALPLGHELAAGTLRALARHQGAGHDPVTEEEPGKIPHELRPAHAPGSLPPVYYGSVDATALFVITLAEAWRWGMPATEVRALLPAAEKALGWLRSFGEFVSYRGSADRLANQGWKDSVDGVQHEDGTLAASPIALAEVQAYAYQAATLGADLLDVYGTGGDGHRRWAEGLAARFRERFWLDDGYPAIAIDGMGRPVDGLASNAGHLLGTGLLTPEEEDRVADRLMELHSGWGLRTLTDRAAGYDPVSYHLGSVWPHDTVIAMLGLSRSGHTEHAATLARGLIAAGAAFGYRLPELFGGQDAGGVPVPYPAACRPQAWSAAVSPALVTVLLGLDPDVPAGRTTVAPLPGFGEMRITGVRVGEAPSAFTIDLP</sequence>
<evidence type="ECO:0000259" key="1">
    <source>
        <dbReference type="Pfam" id="PF14742"/>
    </source>
</evidence>
<evidence type="ECO:0000313" key="3">
    <source>
        <dbReference type="EMBL" id="TQM01476.1"/>
    </source>
</evidence>
<comment type="caution">
    <text evidence="3">The sequence shown here is derived from an EMBL/GenBank/DDBJ whole genome shotgun (WGS) entry which is preliminary data.</text>
</comment>
<dbReference type="OrthoDB" id="9759959at2"/>
<dbReference type="RefSeq" id="WP_141961309.1">
    <property type="nucleotide sequence ID" value="NZ_VFOZ01000001.1"/>
</dbReference>
<dbReference type="InterPro" id="IPR054491">
    <property type="entry name" value="MGH1-like_GH"/>
</dbReference>
<dbReference type="SUPFAM" id="SSF48208">
    <property type="entry name" value="Six-hairpin glycosidases"/>
    <property type="match status" value="1"/>
</dbReference>
<gene>
    <name evidence="3" type="ORF">FB559_7235</name>
</gene>
<keyword evidence="4" id="KW-1185">Reference proteome</keyword>
<feature type="domain" description="Putative glycogen debranching enzyme N-terminal" evidence="1">
    <location>
        <begin position="39"/>
        <end position="137"/>
    </location>
</feature>
<accession>A0A543CWJ6</accession>
<dbReference type="EMBL" id="VFOZ01000001">
    <property type="protein sequence ID" value="TQM01476.1"/>
    <property type="molecule type" value="Genomic_DNA"/>
</dbReference>
<dbReference type="InterPro" id="IPR032856">
    <property type="entry name" value="GDE_N_bis"/>
</dbReference>
<organism evidence="3 4">
    <name type="scientific">Actinoallomurus bryophytorum</name>
    <dbReference type="NCBI Taxonomy" id="1490222"/>
    <lineage>
        <taxon>Bacteria</taxon>
        <taxon>Bacillati</taxon>
        <taxon>Actinomycetota</taxon>
        <taxon>Actinomycetes</taxon>
        <taxon>Streptosporangiales</taxon>
        <taxon>Thermomonosporaceae</taxon>
        <taxon>Actinoallomurus</taxon>
    </lineage>
</organism>
<dbReference type="GO" id="GO:0005975">
    <property type="term" value="P:carbohydrate metabolic process"/>
    <property type="evidence" value="ECO:0007669"/>
    <property type="project" value="InterPro"/>
</dbReference>
<evidence type="ECO:0000259" key="2">
    <source>
        <dbReference type="Pfam" id="PF22422"/>
    </source>
</evidence>
<dbReference type="Proteomes" id="UP000316096">
    <property type="component" value="Unassembled WGS sequence"/>
</dbReference>
<dbReference type="Pfam" id="PF14742">
    <property type="entry name" value="GDE_N_bis"/>
    <property type="match status" value="1"/>
</dbReference>
<evidence type="ECO:0000313" key="4">
    <source>
        <dbReference type="Proteomes" id="UP000316096"/>
    </source>
</evidence>
<feature type="domain" description="Mannosylglycerate hydrolase MGH1-like glycoside hydrolase" evidence="2">
    <location>
        <begin position="396"/>
        <end position="547"/>
    </location>
</feature>
<dbReference type="AlphaFoldDB" id="A0A543CWJ6"/>
<reference evidence="3 4" key="1">
    <citation type="submission" date="2019-06" db="EMBL/GenBank/DDBJ databases">
        <title>Sequencing the genomes of 1000 actinobacteria strains.</title>
        <authorList>
            <person name="Klenk H.-P."/>
        </authorList>
    </citation>
    <scope>NUCLEOTIDE SEQUENCE [LARGE SCALE GENOMIC DNA]</scope>
    <source>
        <strain evidence="3 4">DSM 102200</strain>
    </source>
</reference>
<dbReference type="Gene3D" id="1.50.10.10">
    <property type="match status" value="1"/>
</dbReference>
<dbReference type="InterPro" id="IPR012341">
    <property type="entry name" value="6hp_glycosidase-like_sf"/>
</dbReference>